<dbReference type="EMBL" id="CH479196">
    <property type="protein sequence ID" value="EDW27596.1"/>
    <property type="molecule type" value="Genomic_DNA"/>
</dbReference>
<evidence type="ECO:0000313" key="2">
    <source>
        <dbReference type="EMBL" id="EDW27596.1"/>
    </source>
</evidence>
<protein>
    <submittedName>
        <fullName evidence="2">GL20366</fullName>
    </submittedName>
</protein>
<dbReference type="Proteomes" id="UP000008744">
    <property type="component" value="Unassembled WGS sequence"/>
</dbReference>
<evidence type="ECO:0000259" key="1">
    <source>
        <dbReference type="Pfam" id="PF18084"/>
    </source>
</evidence>
<organism evidence="3">
    <name type="scientific">Drosophila persimilis</name>
    <name type="common">Fruit fly</name>
    <dbReference type="NCBI Taxonomy" id="7234"/>
    <lineage>
        <taxon>Eukaryota</taxon>
        <taxon>Metazoa</taxon>
        <taxon>Ecdysozoa</taxon>
        <taxon>Arthropoda</taxon>
        <taxon>Hexapoda</taxon>
        <taxon>Insecta</taxon>
        <taxon>Pterygota</taxon>
        <taxon>Neoptera</taxon>
        <taxon>Endopterygota</taxon>
        <taxon>Diptera</taxon>
        <taxon>Brachycera</taxon>
        <taxon>Muscomorpha</taxon>
        <taxon>Ephydroidea</taxon>
        <taxon>Drosophilidae</taxon>
        <taxon>Drosophila</taxon>
        <taxon>Sophophora</taxon>
    </lineage>
</organism>
<feature type="domain" description="PARP16 N-terminal" evidence="1">
    <location>
        <begin position="56"/>
        <end position="155"/>
    </location>
</feature>
<dbReference type="eggNOG" id="ENOG502TCJS">
    <property type="taxonomic scope" value="Eukaryota"/>
</dbReference>
<dbReference type="HOGENOM" id="CLU_714284_0_0_1"/>
<reference evidence="2 3" key="1">
    <citation type="journal article" date="2007" name="Nature">
        <title>Evolution of genes and genomes on the Drosophila phylogeny.</title>
        <authorList>
            <consortium name="Drosophila 12 Genomes Consortium"/>
            <person name="Clark A.G."/>
            <person name="Eisen M.B."/>
            <person name="Smith D.R."/>
            <person name="Bergman C.M."/>
            <person name="Oliver B."/>
            <person name="Markow T.A."/>
            <person name="Kaufman T.C."/>
            <person name="Kellis M."/>
            <person name="Gelbart W."/>
            <person name="Iyer V.N."/>
            <person name="Pollard D.A."/>
            <person name="Sackton T.B."/>
            <person name="Larracuente A.M."/>
            <person name="Singh N.D."/>
            <person name="Abad J.P."/>
            <person name="Abt D.N."/>
            <person name="Adryan B."/>
            <person name="Aguade M."/>
            <person name="Akashi H."/>
            <person name="Anderson W.W."/>
            <person name="Aquadro C.F."/>
            <person name="Ardell D.H."/>
            <person name="Arguello R."/>
            <person name="Artieri C.G."/>
            <person name="Barbash D.A."/>
            <person name="Barker D."/>
            <person name="Barsanti P."/>
            <person name="Batterham P."/>
            <person name="Batzoglou S."/>
            <person name="Begun D."/>
            <person name="Bhutkar A."/>
            <person name="Blanco E."/>
            <person name="Bosak S.A."/>
            <person name="Bradley R.K."/>
            <person name="Brand A.D."/>
            <person name="Brent M.R."/>
            <person name="Brooks A.N."/>
            <person name="Brown R.H."/>
            <person name="Butlin R.K."/>
            <person name="Caggese C."/>
            <person name="Calvi B.R."/>
            <person name="Bernardo de Carvalho A."/>
            <person name="Caspi A."/>
            <person name="Castrezana S."/>
            <person name="Celniker S.E."/>
            <person name="Chang J.L."/>
            <person name="Chapple C."/>
            <person name="Chatterji S."/>
            <person name="Chinwalla A."/>
            <person name="Civetta A."/>
            <person name="Clifton S.W."/>
            <person name="Comeron J.M."/>
            <person name="Costello J.C."/>
            <person name="Coyne J.A."/>
            <person name="Daub J."/>
            <person name="David R.G."/>
            <person name="Delcher A.L."/>
            <person name="Delehaunty K."/>
            <person name="Do C.B."/>
            <person name="Ebling H."/>
            <person name="Edwards K."/>
            <person name="Eickbush T."/>
            <person name="Evans J.D."/>
            <person name="Filipski A."/>
            <person name="Findeiss S."/>
            <person name="Freyhult E."/>
            <person name="Fulton L."/>
            <person name="Fulton R."/>
            <person name="Garcia A.C."/>
            <person name="Gardiner A."/>
            <person name="Garfield D.A."/>
            <person name="Garvin B.E."/>
            <person name="Gibson G."/>
            <person name="Gilbert D."/>
            <person name="Gnerre S."/>
            <person name="Godfrey J."/>
            <person name="Good R."/>
            <person name="Gotea V."/>
            <person name="Gravely B."/>
            <person name="Greenberg A.J."/>
            <person name="Griffiths-Jones S."/>
            <person name="Gross S."/>
            <person name="Guigo R."/>
            <person name="Gustafson E.A."/>
            <person name="Haerty W."/>
            <person name="Hahn M.W."/>
            <person name="Halligan D.L."/>
            <person name="Halpern A.L."/>
            <person name="Halter G.M."/>
            <person name="Han M.V."/>
            <person name="Heger A."/>
            <person name="Hillier L."/>
            <person name="Hinrichs A.S."/>
            <person name="Holmes I."/>
            <person name="Hoskins R.A."/>
            <person name="Hubisz M.J."/>
            <person name="Hultmark D."/>
            <person name="Huntley M.A."/>
            <person name="Jaffe D.B."/>
            <person name="Jagadeeshan S."/>
            <person name="Jeck W.R."/>
            <person name="Johnson J."/>
            <person name="Jones C.D."/>
            <person name="Jordan W.C."/>
            <person name="Karpen G.H."/>
            <person name="Kataoka E."/>
            <person name="Keightley P.D."/>
            <person name="Kheradpour P."/>
            <person name="Kirkness E.F."/>
            <person name="Koerich L.B."/>
            <person name="Kristiansen K."/>
            <person name="Kudrna D."/>
            <person name="Kulathinal R.J."/>
            <person name="Kumar S."/>
            <person name="Kwok R."/>
            <person name="Lander E."/>
            <person name="Langley C.H."/>
            <person name="Lapoint R."/>
            <person name="Lazzaro B.P."/>
            <person name="Lee S.J."/>
            <person name="Levesque L."/>
            <person name="Li R."/>
            <person name="Lin C.F."/>
            <person name="Lin M.F."/>
            <person name="Lindblad-Toh K."/>
            <person name="Llopart A."/>
            <person name="Long M."/>
            <person name="Low L."/>
            <person name="Lozovsky E."/>
            <person name="Lu J."/>
            <person name="Luo M."/>
            <person name="Machado C.A."/>
            <person name="Makalowski W."/>
            <person name="Marzo M."/>
            <person name="Matsuda M."/>
            <person name="Matzkin L."/>
            <person name="McAllister B."/>
            <person name="McBride C.S."/>
            <person name="McKernan B."/>
            <person name="McKernan K."/>
            <person name="Mendez-Lago M."/>
            <person name="Minx P."/>
            <person name="Mollenhauer M.U."/>
            <person name="Montooth K."/>
            <person name="Mount S.M."/>
            <person name="Mu X."/>
            <person name="Myers E."/>
            <person name="Negre B."/>
            <person name="Newfeld S."/>
            <person name="Nielsen R."/>
            <person name="Noor M.A."/>
            <person name="O'Grady P."/>
            <person name="Pachter L."/>
            <person name="Papaceit M."/>
            <person name="Parisi M.J."/>
            <person name="Parisi M."/>
            <person name="Parts L."/>
            <person name="Pedersen J.S."/>
            <person name="Pesole G."/>
            <person name="Phillippy A.M."/>
            <person name="Ponting C.P."/>
            <person name="Pop M."/>
            <person name="Porcelli D."/>
            <person name="Powell J.R."/>
            <person name="Prohaska S."/>
            <person name="Pruitt K."/>
            <person name="Puig M."/>
            <person name="Quesneville H."/>
            <person name="Ram K.R."/>
            <person name="Rand D."/>
            <person name="Rasmussen M.D."/>
            <person name="Reed L.K."/>
            <person name="Reenan R."/>
            <person name="Reily A."/>
            <person name="Remington K.A."/>
            <person name="Rieger T.T."/>
            <person name="Ritchie M.G."/>
            <person name="Robin C."/>
            <person name="Rogers Y.H."/>
            <person name="Rohde C."/>
            <person name="Rozas J."/>
            <person name="Rubenfield M.J."/>
            <person name="Ruiz A."/>
            <person name="Russo S."/>
            <person name="Salzberg S.L."/>
            <person name="Sanchez-Gracia A."/>
            <person name="Saranga D.J."/>
            <person name="Sato H."/>
            <person name="Schaeffer S.W."/>
            <person name="Schatz M.C."/>
            <person name="Schlenke T."/>
            <person name="Schwartz R."/>
            <person name="Segarra C."/>
            <person name="Singh R.S."/>
            <person name="Sirot L."/>
            <person name="Sirota M."/>
            <person name="Sisneros N.B."/>
            <person name="Smith C.D."/>
            <person name="Smith T.F."/>
            <person name="Spieth J."/>
            <person name="Stage D.E."/>
            <person name="Stark A."/>
            <person name="Stephan W."/>
            <person name="Strausberg R.L."/>
            <person name="Strempel S."/>
            <person name="Sturgill D."/>
            <person name="Sutton G."/>
            <person name="Sutton G.G."/>
            <person name="Tao W."/>
            <person name="Teichmann S."/>
            <person name="Tobari Y.N."/>
            <person name="Tomimura Y."/>
            <person name="Tsolas J.M."/>
            <person name="Valente V.L."/>
            <person name="Venter E."/>
            <person name="Venter J.C."/>
            <person name="Vicario S."/>
            <person name="Vieira F.G."/>
            <person name="Vilella A.J."/>
            <person name="Villasante A."/>
            <person name="Walenz B."/>
            <person name="Wang J."/>
            <person name="Wasserman M."/>
            <person name="Watts T."/>
            <person name="Wilson D."/>
            <person name="Wilson R.K."/>
            <person name="Wing R.A."/>
            <person name="Wolfner M.F."/>
            <person name="Wong A."/>
            <person name="Wong G.K."/>
            <person name="Wu C.I."/>
            <person name="Wu G."/>
            <person name="Yamamoto D."/>
            <person name="Yang H.P."/>
            <person name="Yang S.P."/>
            <person name="Yorke J.A."/>
            <person name="Yoshida K."/>
            <person name="Zdobnov E."/>
            <person name="Zhang P."/>
            <person name="Zhang Y."/>
            <person name="Zimin A.V."/>
            <person name="Baldwin J."/>
            <person name="Abdouelleil A."/>
            <person name="Abdulkadir J."/>
            <person name="Abebe A."/>
            <person name="Abera B."/>
            <person name="Abreu J."/>
            <person name="Acer S.C."/>
            <person name="Aftuck L."/>
            <person name="Alexander A."/>
            <person name="An P."/>
            <person name="Anderson E."/>
            <person name="Anderson S."/>
            <person name="Arachi H."/>
            <person name="Azer M."/>
            <person name="Bachantsang P."/>
            <person name="Barry A."/>
            <person name="Bayul T."/>
            <person name="Berlin A."/>
            <person name="Bessette D."/>
            <person name="Bloom T."/>
            <person name="Blye J."/>
            <person name="Boguslavskiy L."/>
            <person name="Bonnet C."/>
            <person name="Boukhgalter B."/>
            <person name="Bourzgui I."/>
            <person name="Brown A."/>
            <person name="Cahill P."/>
            <person name="Channer S."/>
            <person name="Cheshatsang Y."/>
            <person name="Chuda L."/>
            <person name="Citroen M."/>
            <person name="Collymore A."/>
            <person name="Cooke P."/>
            <person name="Costello M."/>
            <person name="D'Aco K."/>
            <person name="Daza R."/>
            <person name="De Haan G."/>
            <person name="DeGray S."/>
            <person name="DeMaso C."/>
            <person name="Dhargay N."/>
            <person name="Dooley K."/>
            <person name="Dooley E."/>
            <person name="Doricent M."/>
            <person name="Dorje P."/>
            <person name="Dorjee K."/>
            <person name="Dupes A."/>
            <person name="Elong R."/>
            <person name="Falk J."/>
            <person name="Farina A."/>
            <person name="Faro S."/>
            <person name="Ferguson D."/>
            <person name="Fisher S."/>
            <person name="Foley C.D."/>
            <person name="Franke A."/>
            <person name="Friedrich D."/>
            <person name="Gadbois L."/>
            <person name="Gearin G."/>
            <person name="Gearin C.R."/>
            <person name="Giannoukos G."/>
            <person name="Goode T."/>
            <person name="Graham J."/>
            <person name="Grandbois E."/>
            <person name="Grewal S."/>
            <person name="Gyaltsen K."/>
            <person name="Hafez N."/>
            <person name="Hagos B."/>
            <person name="Hall J."/>
            <person name="Henson C."/>
            <person name="Hollinger A."/>
            <person name="Honan T."/>
            <person name="Huard M.D."/>
            <person name="Hughes L."/>
            <person name="Hurhula B."/>
            <person name="Husby M.E."/>
            <person name="Kamat A."/>
            <person name="Kanga B."/>
            <person name="Kashin S."/>
            <person name="Khazanovich D."/>
            <person name="Kisner P."/>
            <person name="Lance K."/>
            <person name="Lara M."/>
            <person name="Lee W."/>
            <person name="Lennon N."/>
            <person name="Letendre F."/>
            <person name="LeVine R."/>
            <person name="Lipovsky A."/>
            <person name="Liu X."/>
            <person name="Liu J."/>
            <person name="Liu S."/>
            <person name="Lokyitsang T."/>
            <person name="Lokyitsang Y."/>
            <person name="Lubonja R."/>
            <person name="Lui A."/>
            <person name="MacDonald P."/>
            <person name="Magnisalis V."/>
            <person name="Maru K."/>
            <person name="Matthews C."/>
            <person name="McCusker W."/>
            <person name="McDonough S."/>
            <person name="Mehta T."/>
            <person name="Meldrim J."/>
            <person name="Meneus L."/>
            <person name="Mihai O."/>
            <person name="Mihalev A."/>
            <person name="Mihova T."/>
            <person name="Mittelman R."/>
            <person name="Mlenga V."/>
            <person name="Montmayeur A."/>
            <person name="Mulrain L."/>
            <person name="Navidi A."/>
            <person name="Naylor J."/>
            <person name="Negash T."/>
            <person name="Nguyen T."/>
            <person name="Nguyen N."/>
            <person name="Nicol R."/>
            <person name="Norbu C."/>
            <person name="Norbu N."/>
            <person name="Novod N."/>
            <person name="O'Neill B."/>
            <person name="Osman S."/>
            <person name="Markiewicz E."/>
            <person name="Oyono O.L."/>
            <person name="Patti C."/>
            <person name="Phunkhang P."/>
            <person name="Pierre F."/>
            <person name="Priest M."/>
            <person name="Raghuraman S."/>
            <person name="Rege F."/>
            <person name="Reyes R."/>
            <person name="Rise C."/>
            <person name="Rogov P."/>
            <person name="Ross K."/>
            <person name="Ryan E."/>
            <person name="Settipalli S."/>
            <person name="Shea T."/>
            <person name="Sherpa N."/>
            <person name="Shi L."/>
            <person name="Shih D."/>
            <person name="Sparrow T."/>
            <person name="Spaulding J."/>
            <person name="Stalker J."/>
            <person name="Stange-Thomann N."/>
            <person name="Stavropoulos S."/>
            <person name="Stone C."/>
            <person name="Strader C."/>
            <person name="Tesfaye S."/>
            <person name="Thomson T."/>
            <person name="Thoulutsang Y."/>
            <person name="Thoulutsang D."/>
            <person name="Topham K."/>
            <person name="Topping I."/>
            <person name="Tsamla T."/>
            <person name="Vassiliev H."/>
            <person name="Vo A."/>
            <person name="Wangchuk T."/>
            <person name="Wangdi T."/>
            <person name="Weiand M."/>
            <person name="Wilkinson J."/>
            <person name="Wilson A."/>
            <person name="Yadav S."/>
            <person name="Young G."/>
            <person name="Yu Q."/>
            <person name="Zembek L."/>
            <person name="Zhong D."/>
            <person name="Zimmer A."/>
            <person name="Zwirko Z."/>
            <person name="Jaffe D.B."/>
            <person name="Alvarez P."/>
            <person name="Brockman W."/>
            <person name="Butler J."/>
            <person name="Chin C."/>
            <person name="Gnerre S."/>
            <person name="Grabherr M."/>
            <person name="Kleber M."/>
            <person name="Mauceli E."/>
            <person name="MacCallum I."/>
        </authorList>
    </citation>
    <scope>NUCLEOTIDE SEQUENCE [LARGE SCALE GENOMIC DNA]</scope>
    <source>
        <strain evidence="3">MSH-3 / Tucson 14011-0111.49</strain>
    </source>
</reference>
<gene>
    <name evidence="2" type="primary">Dper\GL20366</name>
    <name evidence="2" type="ORF">Dper_GL20366</name>
</gene>
<accession>B4GXW9</accession>
<keyword evidence="3" id="KW-1185">Reference proteome</keyword>
<dbReference type="AlphaFoldDB" id="B4GXW9"/>
<dbReference type="InterPro" id="IPR041400">
    <property type="entry name" value="PARP16_N"/>
</dbReference>
<dbReference type="PhylomeDB" id="B4GXW9"/>
<evidence type="ECO:0000313" key="3">
    <source>
        <dbReference type="Proteomes" id="UP000008744"/>
    </source>
</evidence>
<name>B4GXW9_DROPE</name>
<proteinExistence type="predicted"/>
<dbReference type="Pfam" id="PF18084">
    <property type="entry name" value="ARTD15_N"/>
    <property type="match status" value="1"/>
</dbReference>
<dbReference type="OrthoDB" id="7868220at2759"/>
<sequence length="382" mass="43504">MELFEDDVPSCSRVKSLEDLKTSPRCLKCGIGLWSESPRPKNINELRMLVNDIRFMLRSQLLAYDAKLLIFAAAASTGCPEDTMVPAPPAFKNTSTDDDLYDATDDGCDMERLRKAVQDNWPSCTVMMDNLCAVDTLDEMSDDDVEAVHLLHWVLADPSSPMLRRTSGVHLRSLCKHLGVARPSQMPVQLMSICYEDEHVTLPDRKVRRSHAYLGLNFGKLYRFLATGHLDHSGPEDYTRLYAQPESALLQCLEPQPEPMKTCWLQSRFGVTQRALVICALPPELERPLKMSATNQFLEYIVHDPSRLRPCHLLFYDEATANKMMMSWPGHIIEMTPQQQRMNAARRPMHRATTETGRKIKAWAQSFWTGLVAVKRYVWASC</sequence>
<dbReference type="OMA" id="LMSICYE"/>